<dbReference type="EMBL" id="ML735230">
    <property type="protein sequence ID" value="KAE8393308.1"/>
    <property type="molecule type" value="Genomic_DNA"/>
</dbReference>
<evidence type="ECO:0000256" key="5">
    <source>
        <dbReference type="ARBA" id="ARBA00023004"/>
    </source>
</evidence>
<dbReference type="GO" id="GO:0004497">
    <property type="term" value="F:monooxygenase activity"/>
    <property type="evidence" value="ECO:0007669"/>
    <property type="project" value="UniProtKB-KW"/>
</dbReference>
<accession>A0A5N7CHR1</accession>
<dbReference type="PRINTS" id="PR00465">
    <property type="entry name" value="EP450IV"/>
</dbReference>
<keyword evidence="8" id="KW-0472">Membrane</keyword>
<keyword evidence="7" id="KW-0349">Heme</keyword>
<evidence type="ECO:0000256" key="3">
    <source>
        <dbReference type="ARBA" id="ARBA00022723"/>
    </source>
</evidence>
<evidence type="ECO:0000256" key="1">
    <source>
        <dbReference type="ARBA" id="ARBA00001971"/>
    </source>
</evidence>
<evidence type="ECO:0000256" key="7">
    <source>
        <dbReference type="PIRSR" id="PIRSR602403-1"/>
    </source>
</evidence>
<keyword evidence="6" id="KW-0503">Monooxygenase</keyword>
<organism evidence="9">
    <name type="scientific">Petromyces alliaceus</name>
    <name type="common">Aspergillus alliaceus</name>
    <dbReference type="NCBI Taxonomy" id="209559"/>
    <lineage>
        <taxon>Eukaryota</taxon>
        <taxon>Fungi</taxon>
        <taxon>Dikarya</taxon>
        <taxon>Ascomycota</taxon>
        <taxon>Pezizomycotina</taxon>
        <taxon>Eurotiomycetes</taxon>
        <taxon>Eurotiomycetidae</taxon>
        <taxon>Eurotiales</taxon>
        <taxon>Aspergillaceae</taxon>
        <taxon>Aspergillus</taxon>
        <taxon>Aspergillus subgen. Circumdati</taxon>
    </lineage>
</organism>
<dbReference type="InterPro" id="IPR001128">
    <property type="entry name" value="Cyt_P450"/>
</dbReference>
<evidence type="ECO:0000256" key="8">
    <source>
        <dbReference type="SAM" id="Phobius"/>
    </source>
</evidence>
<keyword evidence="8" id="KW-0812">Transmembrane</keyword>
<name>A0A5N7CHR1_PETAA</name>
<dbReference type="SUPFAM" id="SSF48264">
    <property type="entry name" value="Cytochrome P450"/>
    <property type="match status" value="1"/>
</dbReference>
<dbReference type="CDD" id="cd11041">
    <property type="entry name" value="CYP503A1-like"/>
    <property type="match status" value="1"/>
</dbReference>
<evidence type="ECO:0000256" key="4">
    <source>
        <dbReference type="ARBA" id="ARBA00023002"/>
    </source>
</evidence>
<dbReference type="AlphaFoldDB" id="A0A5N7CHR1"/>
<dbReference type="GO" id="GO:0016705">
    <property type="term" value="F:oxidoreductase activity, acting on paired donors, with incorporation or reduction of molecular oxygen"/>
    <property type="evidence" value="ECO:0007669"/>
    <property type="project" value="InterPro"/>
</dbReference>
<keyword evidence="3 7" id="KW-0479">Metal-binding</keyword>
<dbReference type="PANTHER" id="PTHR46206">
    <property type="entry name" value="CYTOCHROME P450"/>
    <property type="match status" value="1"/>
</dbReference>
<dbReference type="Proteomes" id="UP000326877">
    <property type="component" value="Unassembled WGS sequence"/>
</dbReference>
<dbReference type="InterPro" id="IPR002403">
    <property type="entry name" value="Cyt_P450_E_grp-IV"/>
</dbReference>
<comment type="cofactor">
    <cofactor evidence="1 7">
        <name>heme</name>
        <dbReference type="ChEBI" id="CHEBI:30413"/>
    </cofactor>
</comment>
<evidence type="ECO:0000313" key="9">
    <source>
        <dbReference type="EMBL" id="KAE8393308.1"/>
    </source>
</evidence>
<dbReference type="OrthoDB" id="1844152at2759"/>
<protein>
    <submittedName>
        <fullName evidence="9">Cytochrome P450</fullName>
    </submittedName>
</protein>
<dbReference type="GO" id="GO:0019748">
    <property type="term" value="P:secondary metabolic process"/>
    <property type="evidence" value="ECO:0007669"/>
    <property type="project" value="UniProtKB-ARBA"/>
</dbReference>
<proteinExistence type="inferred from homology"/>
<reference evidence="9" key="1">
    <citation type="submission" date="2019-04" db="EMBL/GenBank/DDBJ databases">
        <title>Friends and foes A comparative genomics studyof 23 Aspergillus species from section Flavi.</title>
        <authorList>
            <consortium name="DOE Joint Genome Institute"/>
            <person name="Kjaerbolling I."/>
            <person name="Vesth T."/>
            <person name="Frisvad J.C."/>
            <person name="Nybo J.L."/>
            <person name="Theobald S."/>
            <person name="Kildgaard S."/>
            <person name="Isbrandt T."/>
            <person name="Kuo A."/>
            <person name="Sato A."/>
            <person name="Lyhne E.K."/>
            <person name="Kogle M.E."/>
            <person name="Wiebenga A."/>
            <person name="Kun R.S."/>
            <person name="Lubbers R.J."/>
            <person name="Makela M.R."/>
            <person name="Barry K."/>
            <person name="Chovatia M."/>
            <person name="Clum A."/>
            <person name="Daum C."/>
            <person name="Haridas S."/>
            <person name="He G."/>
            <person name="LaButti K."/>
            <person name="Lipzen A."/>
            <person name="Mondo S."/>
            <person name="Riley R."/>
            <person name="Salamov A."/>
            <person name="Simmons B.A."/>
            <person name="Magnuson J.K."/>
            <person name="Henrissat B."/>
            <person name="Mortensen U.H."/>
            <person name="Larsen T.O."/>
            <person name="Devries R.P."/>
            <person name="Grigoriev I.V."/>
            <person name="Machida M."/>
            <person name="Baker S.E."/>
            <person name="Andersen M.R."/>
        </authorList>
    </citation>
    <scope>NUCLEOTIDE SEQUENCE [LARGE SCALE GENOMIC DNA]</scope>
    <source>
        <strain evidence="9">IBT 14317</strain>
    </source>
</reference>
<keyword evidence="4" id="KW-0560">Oxidoreductase</keyword>
<sequence>MTVMLIFYTSQLLGWGVTAVPVTFAVVLVFCLTVVTTDYIDGWRKRRAFGDIPIVDEGSNMSVRLRWNNPEFVAEREYAKAYKQYSKTGKPYVTRVQSNDYGIVLPLNSAKEWRALPHDQLSFGHGLAKMADMCMHLNVTDRTPVQALHLCNNARSLGRFNDLVASATDRVLPLTFGRATEQIEFKELNVYKVISSLCSAVAMSILLGPDFCMDAPLIQTALMYHDSIMPSCYERAGYPQILRPFVWRFSPICRALRSHLSALKMKLIPEVKHRIEMVRLARGGVERDSTQSLLDALIETAFEKGSLSRSEQSTDDGAQVGLIVEQAIMFHFELCKPISFFLCFMLYVVMDHKEYVVPLREEASRTLRTSGGHWSLDCLKNAPKLESFARETFRLYDISALTSFRRVMKPVHLKSINMFLKPGTLVLSPCRDVHLDPDHYDNPTIFYGYRFYDAIRESCNPHMTTTSLTFLSFSHGSTACPARVIASQMSRTLFMKILLKYDMELTHEKMPAYGFTHGPVYVPNLSIMMRVKPRSNDA</sequence>
<dbReference type="GO" id="GO:0020037">
    <property type="term" value="F:heme binding"/>
    <property type="evidence" value="ECO:0007669"/>
    <property type="project" value="InterPro"/>
</dbReference>
<keyword evidence="5 7" id="KW-0408">Iron</keyword>
<feature type="binding site" description="axial binding residue" evidence="7">
    <location>
        <position position="480"/>
    </location>
    <ligand>
        <name>heme</name>
        <dbReference type="ChEBI" id="CHEBI:30413"/>
    </ligand>
    <ligandPart>
        <name>Fe</name>
        <dbReference type="ChEBI" id="CHEBI:18248"/>
    </ligandPart>
</feature>
<gene>
    <name evidence="9" type="ORF">BDV23DRAFT_170250</name>
</gene>
<keyword evidence="8" id="KW-1133">Transmembrane helix</keyword>
<evidence type="ECO:0000256" key="6">
    <source>
        <dbReference type="ARBA" id="ARBA00023033"/>
    </source>
</evidence>
<dbReference type="GO" id="GO:0005506">
    <property type="term" value="F:iron ion binding"/>
    <property type="evidence" value="ECO:0007669"/>
    <property type="project" value="InterPro"/>
</dbReference>
<evidence type="ECO:0000256" key="2">
    <source>
        <dbReference type="ARBA" id="ARBA00010617"/>
    </source>
</evidence>
<feature type="transmembrane region" description="Helical" evidence="8">
    <location>
        <begin position="12"/>
        <end position="37"/>
    </location>
</feature>
<dbReference type="InterPro" id="IPR036396">
    <property type="entry name" value="Cyt_P450_sf"/>
</dbReference>
<dbReference type="Gene3D" id="1.10.630.10">
    <property type="entry name" value="Cytochrome P450"/>
    <property type="match status" value="1"/>
</dbReference>
<comment type="similarity">
    <text evidence="2">Belongs to the cytochrome P450 family.</text>
</comment>
<dbReference type="Pfam" id="PF00067">
    <property type="entry name" value="p450"/>
    <property type="match status" value="1"/>
</dbReference>